<dbReference type="HAMAP" id="MF_00136">
    <property type="entry name" value="S_AdoMet_synth2"/>
    <property type="match status" value="1"/>
</dbReference>
<evidence type="ECO:0000313" key="17">
    <source>
        <dbReference type="Proteomes" id="UP000296706"/>
    </source>
</evidence>
<dbReference type="InterPro" id="IPR027790">
    <property type="entry name" value="AdoMet_synthase_2_family"/>
</dbReference>
<sequence>MSQRNIRVKATGESAVEDQDVEIVERKGIGHPDSICDGVAESVSRALAQEYLDRYGTVLHYNTDETQLVAGTAAPAFGGGEVLDPIYLLVVGRATKTYEGQRFPAESIALEAARDYLDETFPDLDVGKDVIVDVKLGEGSGDLQEVFGEEGTVPMANDTSYGVGHAPLTETEQIVLNTERSLNGQYGDENPAVGQDVKVMGKREGDHIDVTVAVAIIDHYVQDMADYRDVIEGVREHVTELAGEYTDRDVTVHVNTADDYEDGAIYLTTTGTSAEQGDDGSVGRGNRANGLITPNRPMSMEATSGKNPVNHIGKIYNLLSTEIAHSVAEQVEGIREVQVRLLSQIGQPIDNPHVADAQLVTEEGVSVGDVEREVEAAIDEELANITDVTKNVIEGKLSTF</sequence>
<dbReference type="Pfam" id="PF01941">
    <property type="entry name" value="AdoMet_Synthase"/>
    <property type="match status" value="1"/>
</dbReference>
<dbReference type="GO" id="GO:0006556">
    <property type="term" value="P:S-adenosylmethionine biosynthetic process"/>
    <property type="evidence" value="ECO:0007669"/>
    <property type="project" value="UniProtKB-UniRule"/>
</dbReference>
<comment type="catalytic activity">
    <reaction evidence="13 14">
        <text>L-methionine + ATP + H2O = S-adenosyl-L-methionine + phosphate + diphosphate</text>
        <dbReference type="Rhea" id="RHEA:21080"/>
        <dbReference type="ChEBI" id="CHEBI:15377"/>
        <dbReference type="ChEBI" id="CHEBI:30616"/>
        <dbReference type="ChEBI" id="CHEBI:33019"/>
        <dbReference type="ChEBI" id="CHEBI:43474"/>
        <dbReference type="ChEBI" id="CHEBI:57844"/>
        <dbReference type="ChEBI" id="CHEBI:59789"/>
        <dbReference type="EC" id="2.5.1.6"/>
    </reaction>
</comment>
<keyword evidence="8 14" id="KW-0808">Transferase</keyword>
<evidence type="ECO:0000256" key="11">
    <source>
        <dbReference type="ARBA" id="ARBA00022842"/>
    </source>
</evidence>
<dbReference type="NCBIfam" id="NF003364">
    <property type="entry name" value="PRK04439.1-3"/>
    <property type="match status" value="1"/>
</dbReference>
<comment type="similarity">
    <text evidence="4 14">Belongs to the AdoMet synthase 2 family.</text>
</comment>
<evidence type="ECO:0000256" key="6">
    <source>
        <dbReference type="ARBA" id="ARBA00020319"/>
    </source>
</evidence>
<organism evidence="16 17">
    <name type="scientific">Halapricum salinum</name>
    <dbReference type="NCBI Taxonomy" id="1457250"/>
    <lineage>
        <taxon>Archaea</taxon>
        <taxon>Methanobacteriati</taxon>
        <taxon>Methanobacteriota</taxon>
        <taxon>Stenosarchaea group</taxon>
        <taxon>Halobacteria</taxon>
        <taxon>Halobacteriales</taxon>
        <taxon>Haloarculaceae</taxon>
        <taxon>Halapricum</taxon>
    </lineage>
</organism>
<dbReference type="GO" id="GO:0004478">
    <property type="term" value="F:methionine adenosyltransferase activity"/>
    <property type="evidence" value="ECO:0007669"/>
    <property type="project" value="UniProtKB-UniRule"/>
</dbReference>
<dbReference type="GO" id="GO:0006730">
    <property type="term" value="P:one-carbon metabolic process"/>
    <property type="evidence" value="ECO:0007669"/>
    <property type="project" value="UniProtKB-KW"/>
</dbReference>
<evidence type="ECO:0000256" key="5">
    <source>
        <dbReference type="ARBA" id="ARBA00012828"/>
    </source>
</evidence>
<keyword evidence="17" id="KW-1185">Reference proteome</keyword>
<evidence type="ECO:0000256" key="4">
    <source>
        <dbReference type="ARBA" id="ARBA00009691"/>
    </source>
</evidence>
<proteinExistence type="inferred from homology"/>
<comment type="function">
    <text evidence="2 14">Catalyzes the formation of S-adenosylmethionine from methionine and ATP.</text>
</comment>
<evidence type="ECO:0000256" key="12">
    <source>
        <dbReference type="ARBA" id="ARBA00032151"/>
    </source>
</evidence>
<comment type="pathway">
    <text evidence="3 14">Amino-acid biosynthesis; S-adenosyl-L-methionine biosynthesis; S-adenosyl-L-methionine from L-methionine: step 1/1.</text>
</comment>
<gene>
    <name evidence="14" type="primary">mat</name>
    <name evidence="16" type="ORF">DV733_13875</name>
</gene>
<dbReference type="UniPathway" id="UPA00315">
    <property type="reaction ID" value="UER00080"/>
</dbReference>
<dbReference type="InterPro" id="IPR002795">
    <property type="entry name" value="S-AdoMet_synthetase_arc"/>
</dbReference>
<evidence type="ECO:0000256" key="8">
    <source>
        <dbReference type="ARBA" id="ARBA00022679"/>
    </source>
</evidence>
<dbReference type="RefSeq" id="WP_049992581.1">
    <property type="nucleotide sequence ID" value="NZ_CP031310.1"/>
</dbReference>
<accession>A0A4D6HDT6</accession>
<keyword evidence="7 14" id="KW-0554">One-carbon metabolism</keyword>
<dbReference type="Gene3D" id="3.30.300.280">
    <property type="entry name" value="S-adenosylmethionine synthetase, C-terminal domain"/>
    <property type="match status" value="1"/>
</dbReference>
<evidence type="ECO:0000256" key="15">
    <source>
        <dbReference type="SAM" id="MobiDB-lite"/>
    </source>
</evidence>
<evidence type="ECO:0000256" key="10">
    <source>
        <dbReference type="ARBA" id="ARBA00022840"/>
    </source>
</evidence>
<dbReference type="PANTHER" id="PTHR36697:SF1">
    <property type="entry name" value="S-ADENOSYLMETHIONINE SYNTHASE"/>
    <property type="match status" value="1"/>
</dbReference>
<keyword evidence="11 14" id="KW-0460">Magnesium</keyword>
<dbReference type="GO" id="GO:0000287">
    <property type="term" value="F:magnesium ion binding"/>
    <property type="evidence" value="ECO:0007669"/>
    <property type="project" value="UniProtKB-UniRule"/>
</dbReference>
<dbReference type="Gene3D" id="3.30.300.10">
    <property type="match status" value="1"/>
</dbReference>
<evidence type="ECO:0000256" key="3">
    <source>
        <dbReference type="ARBA" id="ARBA00005224"/>
    </source>
</evidence>
<dbReference type="PANTHER" id="PTHR36697">
    <property type="entry name" value="S-ADENOSYLMETHIONINE SYNTHASE"/>
    <property type="match status" value="1"/>
</dbReference>
<dbReference type="AlphaFoldDB" id="A0A4D6HDT6"/>
<evidence type="ECO:0000256" key="2">
    <source>
        <dbReference type="ARBA" id="ARBA00003775"/>
    </source>
</evidence>
<dbReference type="GO" id="GO:0005524">
    <property type="term" value="F:ATP binding"/>
    <property type="evidence" value="ECO:0007669"/>
    <property type="project" value="UniProtKB-UniRule"/>
</dbReference>
<reference evidence="16 17" key="1">
    <citation type="journal article" date="2019" name="Nat. Commun.">
        <title>A new type of DNA phosphorothioation-based antiviral system in archaea.</title>
        <authorList>
            <person name="Xiong L."/>
            <person name="Liu S."/>
            <person name="Chen S."/>
            <person name="Xiao Y."/>
            <person name="Zhu B."/>
            <person name="Gao Y."/>
            <person name="Zhang Y."/>
            <person name="Chen B."/>
            <person name="Luo J."/>
            <person name="Deng Z."/>
            <person name="Chen X."/>
            <person name="Wang L."/>
            <person name="Chen S."/>
        </authorList>
    </citation>
    <scope>NUCLEOTIDE SEQUENCE [LARGE SCALE GENOMIC DNA]</scope>
    <source>
        <strain evidence="16 17">CBA1105</strain>
    </source>
</reference>
<dbReference type="EC" id="2.5.1.6" evidence="5 14"/>
<name>A0A4D6HDT6_9EURY</name>
<evidence type="ECO:0000256" key="1">
    <source>
        <dbReference type="ARBA" id="ARBA00001946"/>
    </source>
</evidence>
<protein>
    <recommendedName>
        <fullName evidence="6 14">S-adenosylmethionine synthase</fullName>
        <shortName evidence="14">AdoMet synthase</shortName>
        <ecNumber evidence="5 14">2.5.1.6</ecNumber>
    </recommendedName>
    <alternativeName>
        <fullName evidence="12 14">Methionine adenosyltransferase</fullName>
    </alternativeName>
</protein>
<comment type="cofactor">
    <cofactor evidence="1 14">
        <name>Mg(2+)</name>
        <dbReference type="ChEBI" id="CHEBI:18420"/>
    </cofactor>
</comment>
<dbReference type="OrthoDB" id="204488at2157"/>
<evidence type="ECO:0000313" key="16">
    <source>
        <dbReference type="EMBL" id="QCC52254.1"/>
    </source>
</evidence>
<evidence type="ECO:0000256" key="9">
    <source>
        <dbReference type="ARBA" id="ARBA00022741"/>
    </source>
</evidence>
<dbReference type="KEGG" id="hsn:DV733_13875"/>
<evidence type="ECO:0000256" key="7">
    <source>
        <dbReference type="ARBA" id="ARBA00022563"/>
    </source>
</evidence>
<dbReference type="GeneID" id="39848970"/>
<dbReference type="InterPro" id="IPR042544">
    <property type="entry name" value="AdoMet_synthase_3"/>
</dbReference>
<dbReference type="STRING" id="1457250.GCA_000755225_01638"/>
<dbReference type="Proteomes" id="UP000296706">
    <property type="component" value="Chromosome"/>
</dbReference>
<keyword evidence="9 14" id="KW-0547">Nucleotide-binding</keyword>
<evidence type="ECO:0000256" key="14">
    <source>
        <dbReference type="HAMAP-Rule" id="MF_00136"/>
    </source>
</evidence>
<evidence type="ECO:0000256" key="13">
    <source>
        <dbReference type="ARBA" id="ARBA00048344"/>
    </source>
</evidence>
<dbReference type="NCBIfam" id="NF003366">
    <property type="entry name" value="PRK04439.1-5"/>
    <property type="match status" value="1"/>
</dbReference>
<feature type="region of interest" description="Disordered" evidence="15">
    <location>
        <begin position="271"/>
        <end position="306"/>
    </location>
</feature>
<dbReference type="EMBL" id="CP031310">
    <property type="protein sequence ID" value="QCC52254.1"/>
    <property type="molecule type" value="Genomic_DNA"/>
</dbReference>
<keyword evidence="10 14" id="KW-0067">ATP-binding</keyword>
<feature type="binding site" evidence="14">
    <location>
        <begin position="137"/>
        <end position="142"/>
    </location>
    <ligand>
        <name>ATP</name>
        <dbReference type="ChEBI" id="CHEBI:30616"/>
    </ligand>
</feature>